<reference evidence="9 10" key="1">
    <citation type="submission" date="2010-08" db="EMBL/GenBank/DDBJ databases">
        <title>Complete sequence of Gallionella capsiferriformans ES-2.</title>
        <authorList>
            <consortium name="US DOE Joint Genome Institute"/>
            <person name="Lucas S."/>
            <person name="Copeland A."/>
            <person name="Lapidus A."/>
            <person name="Cheng J.-F."/>
            <person name="Bruce D."/>
            <person name="Goodwin L."/>
            <person name="Pitluck S."/>
            <person name="Chertkov O."/>
            <person name="Davenport K.W."/>
            <person name="Detter J.C."/>
            <person name="Han C."/>
            <person name="Tapia R."/>
            <person name="Land M."/>
            <person name="Hauser L."/>
            <person name="Chang Y.-J."/>
            <person name="Jeffries C."/>
            <person name="Kyrpides N."/>
            <person name="Ivanova N."/>
            <person name="Mikhailova N."/>
            <person name="Shelobolina E.S."/>
            <person name="Picardal F."/>
            <person name="Roden E."/>
            <person name="Emerson D."/>
            <person name="Woyke T."/>
        </authorList>
    </citation>
    <scope>NUCLEOTIDE SEQUENCE [LARGE SCALE GENOMIC DNA]</scope>
    <source>
        <strain evidence="9 10">ES-2</strain>
    </source>
</reference>
<feature type="domain" description="Multidrug resistance protein MdtA-like alpha-helical hairpin" evidence="5">
    <location>
        <begin position="97"/>
        <end position="160"/>
    </location>
</feature>
<feature type="domain" description="Multidrug resistance protein MdtA-like barrel-sandwich hybrid" evidence="6">
    <location>
        <begin position="62"/>
        <end position="190"/>
    </location>
</feature>
<dbReference type="AlphaFoldDB" id="D9SE58"/>
<dbReference type="STRING" id="395494.Galf_2888"/>
<keyword evidence="4" id="KW-0732">Signal</keyword>
<evidence type="ECO:0000259" key="5">
    <source>
        <dbReference type="Pfam" id="PF25876"/>
    </source>
</evidence>
<dbReference type="Gene3D" id="1.10.287.470">
    <property type="entry name" value="Helix hairpin bin"/>
    <property type="match status" value="1"/>
</dbReference>
<protein>
    <submittedName>
        <fullName evidence="9">Efflux transporter, RND family, MFP subunit</fullName>
    </submittedName>
</protein>
<gene>
    <name evidence="9" type="ordered locus">Galf_2888</name>
</gene>
<dbReference type="Gene3D" id="2.40.420.20">
    <property type="match status" value="1"/>
</dbReference>
<dbReference type="Gene3D" id="2.40.50.100">
    <property type="match status" value="1"/>
</dbReference>
<dbReference type="GO" id="GO:0046677">
    <property type="term" value="P:response to antibiotic"/>
    <property type="evidence" value="ECO:0007669"/>
    <property type="project" value="TreeGrafter"/>
</dbReference>
<dbReference type="Gene3D" id="2.40.30.170">
    <property type="match status" value="1"/>
</dbReference>
<dbReference type="EMBL" id="CP002159">
    <property type="protein sequence ID" value="ADL56880.1"/>
    <property type="molecule type" value="Genomic_DNA"/>
</dbReference>
<dbReference type="Pfam" id="PF25944">
    <property type="entry name" value="Beta-barrel_RND"/>
    <property type="match status" value="1"/>
</dbReference>
<evidence type="ECO:0000256" key="1">
    <source>
        <dbReference type="ARBA" id="ARBA00004196"/>
    </source>
</evidence>
<dbReference type="Pfam" id="PF25917">
    <property type="entry name" value="BSH_RND"/>
    <property type="match status" value="1"/>
</dbReference>
<dbReference type="Pfam" id="PF25967">
    <property type="entry name" value="RND-MFP_C"/>
    <property type="match status" value="1"/>
</dbReference>
<dbReference type="PROSITE" id="PS51257">
    <property type="entry name" value="PROKAR_LIPOPROTEIN"/>
    <property type="match status" value="1"/>
</dbReference>
<dbReference type="GO" id="GO:0030313">
    <property type="term" value="C:cell envelope"/>
    <property type="evidence" value="ECO:0007669"/>
    <property type="project" value="UniProtKB-SubCell"/>
</dbReference>
<dbReference type="Pfam" id="PF25876">
    <property type="entry name" value="HH_MFP_RND"/>
    <property type="match status" value="1"/>
</dbReference>
<comment type="similarity">
    <text evidence="2">Belongs to the membrane fusion protein (MFP) (TC 8.A.1) family.</text>
</comment>
<dbReference type="InterPro" id="IPR058627">
    <property type="entry name" value="MdtA-like_C"/>
</dbReference>
<evidence type="ECO:0000313" key="10">
    <source>
        <dbReference type="Proteomes" id="UP000001235"/>
    </source>
</evidence>
<keyword evidence="10" id="KW-1185">Reference proteome</keyword>
<dbReference type="GO" id="GO:0022857">
    <property type="term" value="F:transmembrane transporter activity"/>
    <property type="evidence" value="ECO:0007669"/>
    <property type="project" value="InterPro"/>
</dbReference>
<evidence type="ECO:0000256" key="4">
    <source>
        <dbReference type="SAM" id="SignalP"/>
    </source>
</evidence>
<feature type="domain" description="Multidrug resistance protein MdtA-like beta-barrel" evidence="7">
    <location>
        <begin position="195"/>
        <end position="280"/>
    </location>
</feature>
<dbReference type="PANTHER" id="PTHR30158:SF3">
    <property type="entry name" value="MULTIDRUG EFFLUX PUMP SUBUNIT ACRA-RELATED"/>
    <property type="match status" value="1"/>
</dbReference>
<comment type="subcellular location">
    <subcellularLocation>
        <location evidence="1">Cell envelope</location>
    </subcellularLocation>
</comment>
<feature type="chain" id="PRO_5003128122" evidence="4">
    <location>
        <begin position="27"/>
        <end position="386"/>
    </location>
</feature>
<dbReference type="InterPro" id="IPR058625">
    <property type="entry name" value="MdtA-like_BSH"/>
</dbReference>
<dbReference type="FunFam" id="2.40.420.20:FF:000001">
    <property type="entry name" value="Efflux RND transporter periplasmic adaptor subunit"/>
    <property type="match status" value="1"/>
</dbReference>
<feature type="signal peptide" evidence="4">
    <location>
        <begin position="1"/>
        <end position="26"/>
    </location>
</feature>
<dbReference type="InterPro" id="IPR006143">
    <property type="entry name" value="RND_pump_MFP"/>
</dbReference>
<dbReference type="InterPro" id="IPR058624">
    <property type="entry name" value="MdtA-like_HH"/>
</dbReference>
<feature type="domain" description="Multidrug resistance protein MdtA-like C-terminal permuted SH3" evidence="8">
    <location>
        <begin position="287"/>
        <end position="348"/>
    </location>
</feature>
<organism evidence="9 10">
    <name type="scientific">Gallionella capsiferriformans (strain ES-2)</name>
    <name type="common">Gallionella ferruginea capsiferriformans (strain ES-2)</name>
    <dbReference type="NCBI Taxonomy" id="395494"/>
    <lineage>
        <taxon>Bacteria</taxon>
        <taxon>Pseudomonadati</taxon>
        <taxon>Pseudomonadota</taxon>
        <taxon>Betaproteobacteria</taxon>
        <taxon>Nitrosomonadales</taxon>
        <taxon>Gallionellaceae</taxon>
        <taxon>Gallionella</taxon>
    </lineage>
</organism>
<dbReference type="HOGENOM" id="CLU_018816_2_1_4"/>
<sequence>MNSSFKPFAPALLLMTLLAGCGDKPAAGPGAAMPPPEVDVITVGRGNVTLTQDLPGRLQAYRTAQVRARVEGVIEKRLFVEGSDVRAGAPLFQIDAHTYKATAASAEADVAIARQTVERYKPLLPVKAVSQQEYDLAVARVKQTEAVLARAQEDLANARVPAAISGHIGRALVSEGTLVGKGEATLLATIEQIDPIYVNFTQPGADLLRLRQAIRSGKYKHAESARVELILEDGTVYPNTGKIFFTDMAVDPTTGSVSLRAEFANPQHDLLPGMFARIRFPEAIQDNAIRVPQRAVQSGPQGQFVMIVGEESKAVPVPVKTGGMAGGDFVIADGLKGGEQLIVNGLQKARPGTVVKAVPWDKSAPLIAGKPAEPSAKPAAKADHVR</sequence>
<dbReference type="GO" id="GO:0005886">
    <property type="term" value="C:plasma membrane"/>
    <property type="evidence" value="ECO:0007669"/>
    <property type="project" value="TreeGrafter"/>
</dbReference>
<proteinExistence type="inferred from homology"/>
<accession>D9SE58</accession>
<name>D9SE58_GALCS</name>
<evidence type="ECO:0000259" key="6">
    <source>
        <dbReference type="Pfam" id="PF25917"/>
    </source>
</evidence>
<feature type="region of interest" description="Disordered" evidence="3">
    <location>
        <begin position="366"/>
        <end position="386"/>
    </location>
</feature>
<evidence type="ECO:0000256" key="2">
    <source>
        <dbReference type="ARBA" id="ARBA00009477"/>
    </source>
</evidence>
<evidence type="ECO:0000313" key="9">
    <source>
        <dbReference type="EMBL" id="ADL56880.1"/>
    </source>
</evidence>
<evidence type="ECO:0000259" key="7">
    <source>
        <dbReference type="Pfam" id="PF25944"/>
    </source>
</evidence>
<dbReference type="Proteomes" id="UP000001235">
    <property type="component" value="Chromosome"/>
</dbReference>
<evidence type="ECO:0000256" key="3">
    <source>
        <dbReference type="SAM" id="MobiDB-lite"/>
    </source>
</evidence>
<dbReference type="NCBIfam" id="TIGR01730">
    <property type="entry name" value="RND_mfp"/>
    <property type="match status" value="1"/>
</dbReference>
<evidence type="ECO:0000259" key="8">
    <source>
        <dbReference type="Pfam" id="PF25967"/>
    </source>
</evidence>
<dbReference type="KEGG" id="gca:Galf_2888"/>
<dbReference type="PANTHER" id="PTHR30158">
    <property type="entry name" value="ACRA/E-RELATED COMPONENT OF DRUG EFFLUX TRANSPORTER"/>
    <property type="match status" value="1"/>
</dbReference>
<dbReference type="SUPFAM" id="SSF111369">
    <property type="entry name" value="HlyD-like secretion proteins"/>
    <property type="match status" value="1"/>
</dbReference>
<dbReference type="eggNOG" id="COG0845">
    <property type="taxonomic scope" value="Bacteria"/>
</dbReference>
<dbReference type="InterPro" id="IPR058626">
    <property type="entry name" value="MdtA-like_b-barrel"/>
</dbReference>
<dbReference type="RefSeq" id="WP_013294782.1">
    <property type="nucleotide sequence ID" value="NC_014394.1"/>
</dbReference>
<feature type="compositionally biased region" description="Low complexity" evidence="3">
    <location>
        <begin position="368"/>
        <end position="379"/>
    </location>
</feature>